<dbReference type="PROSITE" id="PS51154">
    <property type="entry name" value="MACRO"/>
    <property type="match status" value="1"/>
</dbReference>
<protein>
    <submittedName>
        <fullName evidence="3">Putative phosphatase, C-terminal domain of histone macro H2A1 like protein</fullName>
    </submittedName>
</protein>
<dbReference type="InterPro" id="IPR043472">
    <property type="entry name" value="Macro_dom-like"/>
</dbReference>
<dbReference type="Gene3D" id="3.40.220.10">
    <property type="entry name" value="Leucine Aminopeptidase, subunit E, domain 1"/>
    <property type="match status" value="1"/>
</dbReference>
<dbReference type="eggNOG" id="COG3465">
    <property type="taxonomic scope" value="Bacteria"/>
</dbReference>
<gene>
    <name evidence="3" type="ORF">Metal_1633</name>
</gene>
<dbReference type="AlphaFoldDB" id="H8GM51"/>
<evidence type="ECO:0000313" key="3">
    <source>
        <dbReference type="EMBL" id="EIC29412.1"/>
    </source>
</evidence>
<dbReference type="SUPFAM" id="SSF52949">
    <property type="entry name" value="Macro domain-like"/>
    <property type="match status" value="1"/>
</dbReference>
<dbReference type="EMBL" id="CM001475">
    <property type="protein sequence ID" value="EIC29412.1"/>
    <property type="molecule type" value="Genomic_DNA"/>
</dbReference>
<dbReference type="InterPro" id="IPR050892">
    <property type="entry name" value="ADP-ribose_metab_enzymes"/>
</dbReference>
<evidence type="ECO:0000313" key="4">
    <source>
        <dbReference type="Proteomes" id="UP000005090"/>
    </source>
</evidence>
<evidence type="ECO:0000256" key="1">
    <source>
        <dbReference type="ARBA" id="ARBA00035885"/>
    </source>
</evidence>
<dbReference type="PANTHER" id="PTHR12521">
    <property type="entry name" value="PROTEIN C6ORF130"/>
    <property type="match status" value="1"/>
</dbReference>
<keyword evidence="4" id="KW-1185">Reference proteome</keyword>
<accession>H8GM51</accession>
<feature type="domain" description="Macro" evidence="2">
    <location>
        <begin position="1"/>
        <end position="163"/>
    </location>
</feature>
<dbReference type="RefSeq" id="WP_005371233.1">
    <property type="nucleotide sequence ID" value="NZ_CM001475.1"/>
</dbReference>
<dbReference type="GO" id="GO:0140291">
    <property type="term" value="P:peptidyl-glutamate ADP-deribosylation"/>
    <property type="evidence" value="ECO:0007669"/>
    <property type="project" value="TreeGrafter"/>
</dbReference>
<dbReference type="HOGENOM" id="CLU_054419_3_0_6"/>
<dbReference type="PANTHER" id="PTHR12521:SF0">
    <property type="entry name" value="ADP-RIBOSE GLYCOHYDROLASE OARD1"/>
    <property type="match status" value="1"/>
</dbReference>
<dbReference type="Proteomes" id="UP000005090">
    <property type="component" value="Chromosome"/>
</dbReference>
<proteinExistence type="predicted"/>
<reference evidence="3 4" key="1">
    <citation type="journal article" date="2013" name="Genome Announc.">
        <title>Genome Sequence of the Obligate Gammaproteobacterial Methanotroph Methylomicrobium album Strain BG8.</title>
        <authorList>
            <person name="Kits K.D."/>
            <person name="Kalyuzhnaya M.G."/>
            <person name="Klotz M.G."/>
            <person name="Jetten M.S."/>
            <person name="Op den Camp H.J."/>
            <person name="Vuilleumier S."/>
            <person name="Bringel F."/>
            <person name="Dispirito A.A."/>
            <person name="Murrell J.C."/>
            <person name="Bruce D."/>
            <person name="Cheng J.F."/>
            <person name="Copeland A."/>
            <person name="Goodwin L."/>
            <person name="Hauser L."/>
            <person name="Lajus A."/>
            <person name="Land M.L."/>
            <person name="Lapidus A."/>
            <person name="Lucas S."/>
            <person name="Medigue C."/>
            <person name="Pitluck S."/>
            <person name="Woyke T."/>
            <person name="Zeytun A."/>
            <person name="Stein L.Y."/>
        </authorList>
    </citation>
    <scope>NUCLEOTIDE SEQUENCE [LARGE SCALE GENOMIC DNA]</scope>
    <source>
        <strain evidence="3 4">BG8</strain>
    </source>
</reference>
<evidence type="ECO:0000259" key="2">
    <source>
        <dbReference type="PROSITE" id="PS51154"/>
    </source>
</evidence>
<dbReference type="Pfam" id="PF01661">
    <property type="entry name" value="Macro"/>
    <property type="match status" value="1"/>
</dbReference>
<sequence length="163" mass="18251">MIYRVEGDILLTQAQAIAHGVGLNDPMDKGLALELHDRYPAMHKDFHRWCHMHNTKPGEAWMWGGPDHVRIVNLITQEGVDSHDHRHGKATIGNVRHALDALVKIIRHEKLASLALPRLATGVGDLDWDDVWPLIDERLGGLDIPVYVYAVYRPGQAALEPGL</sequence>
<comment type="catalytic activity">
    <reaction evidence="1">
        <text>an N-(ADP-alpha-D-ribosyl)-thymidine in DNA + H2O = a thymidine in DNA + ADP-D-ribose</text>
        <dbReference type="Rhea" id="RHEA:71655"/>
        <dbReference type="Rhea" id="RHEA-COMP:13556"/>
        <dbReference type="Rhea" id="RHEA-COMP:18051"/>
        <dbReference type="ChEBI" id="CHEBI:15377"/>
        <dbReference type="ChEBI" id="CHEBI:57967"/>
        <dbReference type="ChEBI" id="CHEBI:137386"/>
        <dbReference type="ChEBI" id="CHEBI:191199"/>
    </reaction>
    <physiologicalReaction direction="left-to-right" evidence="1">
        <dbReference type="Rhea" id="RHEA:71656"/>
    </physiologicalReaction>
</comment>
<name>H8GM51_METAL</name>
<dbReference type="STRING" id="686340.Metal_1633"/>
<dbReference type="InterPro" id="IPR002589">
    <property type="entry name" value="Macro_dom"/>
</dbReference>
<organism evidence="3 4">
    <name type="scientific">Methylomicrobium album BG8</name>
    <dbReference type="NCBI Taxonomy" id="686340"/>
    <lineage>
        <taxon>Bacteria</taxon>
        <taxon>Pseudomonadati</taxon>
        <taxon>Pseudomonadota</taxon>
        <taxon>Gammaproteobacteria</taxon>
        <taxon>Methylococcales</taxon>
        <taxon>Methylococcaceae</taxon>
        <taxon>Methylomicrobium</taxon>
    </lineage>
</organism>